<evidence type="ECO:0000259" key="13">
    <source>
        <dbReference type="PROSITE" id="PS51044"/>
    </source>
</evidence>
<dbReference type="Pfam" id="PF02891">
    <property type="entry name" value="zf-MIZ"/>
    <property type="match status" value="1"/>
</dbReference>
<feature type="region of interest" description="Disordered" evidence="11">
    <location>
        <begin position="525"/>
        <end position="592"/>
    </location>
</feature>
<feature type="domain" description="SAP" evidence="12">
    <location>
        <begin position="11"/>
        <end position="45"/>
    </location>
</feature>
<comment type="subcellular location">
    <subcellularLocation>
        <location evidence="1">Nucleus</location>
    </subcellularLocation>
</comment>
<keyword evidence="4" id="KW-0808">Transferase</keyword>
<gene>
    <name evidence="15" type="ORF">PYX00_002321</name>
</gene>
<evidence type="ECO:0000256" key="10">
    <source>
        <dbReference type="PROSITE-ProRule" id="PRU00452"/>
    </source>
</evidence>
<protein>
    <recommendedName>
        <fullName evidence="16">E3 SUMO-protein ligase PIAS2</fullName>
    </recommendedName>
</protein>
<dbReference type="PANTHER" id="PTHR10782:SF94">
    <property type="entry name" value="SUPPRESSOR OF VARIEGATION 2-10, ISOFORM I"/>
    <property type="match status" value="1"/>
</dbReference>
<keyword evidence="5" id="KW-0479">Metal-binding</keyword>
<evidence type="ECO:0000256" key="1">
    <source>
        <dbReference type="ARBA" id="ARBA00004123"/>
    </source>
</evidence>
<dbReference type="FunFam" id="1.10.720.30:FF:000001">
    <property type="entry name" value="E3 SUMO-protein ligase PIAS2 isoform 1"/>
    <property type="match status" value="1"/>
</dbReference>
<dbReference type="GO" id="GO:0008270">
    <property type="term" value="F:zinc ion binding"/>
    <property type="evidence" value="ECO:0007669"/>
    <property type="project" value="UniProtKB-KW"/>
</dbReference>
<feature type="region of interest" description="Disordered" evidence="11">
    <location>
        <begin position="471"/>
        <end position="495"/>
    </location>
</feature>
<feature type="domain" description="PINIT" evidence="14">
    <location>
        <begin position="144"/>
        <end position="309"/>
    </location>
</feature>
<keyword evidence="8" id="KW-0862">Zinc</keyword>
<dbReference type="Gene3D" id="3.30.40.10">
    <property type="entry name" value="Zinc/RING finger domain, C3HC4 (zinc finger)"/>
    <property type="match status" value="1"/>
</dbReference>
<evidence type="ECO:0000256" key="9">
    <source>
        <dbReference type="ARBA" id="ARBA00023242"/>
    </source>
</evidence>
<dbReference type="SMART" id="SM00513">
    <property type="entry name" value="SAP"/>
    <property type="match status" value="1"/>
</dbReference>
<reference evidence="15" key="1">
    <citation type="journal article" date="2024" name="Gigascience">
        <title>Chromosome-level genome of the poultry shaft louse Menopon gallinae provides insight into the host-switching and adaptive evolution of parasitic lice.</title>
        <authorList>
            <person name="Xu Y."/>
            <person name="Ma L."/>
            <person name="Liu S."/>
            <person name="Liang Y."/>
            <person name="Liu Q."/>
            <person name="He Z."/>
            <person name="Tian L."/>
            <person name="Duan Y."/>
            <person name="Cai W."/>
            <person name="Li H."/>
            <person name="Song F."/>
        </authorList>
    </citation>
    <scope>NUCLEOTIDE SEQUENCE</scope>
    <source>
        <strain evidence="15">Cailab_2023a</strain>
    </source>
</reference>
<feature type="compositionally biased region" description="Polar residues" evidence="11">
    <location>
        <begin position="569"/>
        <end position="591"/>
    </location>
</feature>
<dbReference type="GO" id="GO:0000785">
    <property type="term" value="C:chromatin"/>
    <property type="evidence" value="ECO:0007669"/>
    <property type="project" value="TreeGrafter"/>
</dbReference>
<accession>A0AAW2IGG0</accession>
<dbReference type="InterPro" id="IPR004181">
    <property type="entry name" value="Znf_MIZ"/>
</dbReference>
<organism evidence="15">
    <name type="scientific">Menopon gallinae</name>
    <name type="common">poultry shaft louse</name>
    <dbReference type="NCBI Taxonomy" id="328185"/>
    <lineage>
        <taxon>Eukaryota</taxon>
        <taxon>Metazoa</taxon>
        <taxon>Ecdysozoa</taxon>
        <taxon>Arthropoda</taxon>
        <taxon>Hexapoda</taxon>
        <taxon>Insecta</taxon>
        <taxon>Pterygota</taxon>
        <taxon>Neoptera</taxon>
        <taxon>Paraneoptera</taxon>
        <taxon>Psocodea</taxon>
        <taxon>Troctomorpha</taxon>
        <taxon>Phthiraptera</taxon>
        <taxon>Amblycera</taxon>
        <taxon>Menoponidae</taxon>
        <taxon>Menopon</taxon>
    </lineage>
</organism>
<dbReference type="SUPFAM" id="SSF68906">
    <property type="entry name" value="SAP domain"/>
    <property type="match status" value="1"/>
</dbReference>
<evidence type="ECO:0000256" key="5">
    <source>
        <dbReference type="ARBA" id="ARBA00022723"/>
    </source>
</evidence>
<feature type="compositionally biased region" description="Low complexity" evidence="11">
    <location>
        <begin position="546"/>
        <end position="568"/>
    </location>
</feature>
<comment type="caution">
    <text evidence="15">The sequence shown here is derived from an EMBL/GenBank/DDBJ whole genome shotgun (WGS) entry which is preliminary data.</text>
</comment>
<comment type="pathway">
    <text evidence="2">Protein modification; protein sumoylation.</text>
</comment>
<keyword evidence="7" id="KW-0833">Ubl conjugation pathway</keyword>
<evidence type="ECO:0000256" key="7">
    <source>
        <dbReference type="ARBA" id="ARBA00022786"/>
    </source>
</evidence>
<keyword evidence="6 10" id="KW-0863">Zinc-finger</keyword>
<feature type="compositionally biased region" description="Basic and acidic residues" evidence="11">
    <location>
        <begin position="472"/>
        <end position="495"/>
    </location>
</feature>
<dbReference type="GO" id="GO:0097240">
    <property type="term" value="P:chromosome attachment to the nuclear envelope"/>
    <property type="evidence" value="ECO:0007669"/>
    <property type="project" value="UniProtKB-ARBA"/>
</dbReference>
<evidence type="ECO:0000313" key="15">
    <source>
        <dbReference type="EMBL" id="KAL0281289.1"/>
    </source>
</evidence>
<dbReference type="GO" id="GO:0016925">
    <property type="term" value="P:protein sumoylation"/>
    <property type="evidence" value="ECO:0007669"/>
    <property type="project" value="TreeGrafter"/>
</dbReference>
<dbReference type="GO" id="GO:0005634">
    <property type="term" value="C:nucleus"/>
    <property type="evidence" value="ECO:0007669"/>
    <property type="project" value="UniProtKB-SubCell"/>
</dbReference>
<evidence type="ECO:0000259" key="14">
    <source>
        <dbReference type="PROSITE" id="PS51466"/>
    </source>
</evidence>
<dbReference type="PROSITE" id="PS51466">
    <property type="entry name" value="PINIT"/>
    <property type="match status" value="1"/>
</dbReference>
<name>A0AAW2IGG0_9NEOP</name>
<dbReference type="GO" id="GO:0061665">
    <property type="term" value="F:SUMO ligase activity"/>
    <property type="evidence" value="ECO:0007669"/>
    <property type="project" value="TreeGrafter"/>
</dbReference>
<dbReference type="Gene3D" id="1.10.720.30">
    <property type="entry name" value="SAP domain"/>
    <property type="match status" value="1"/>
</dbReference>
<dbReference type="PROSITE" id="PS50800">
    <property type="entry name" value="SAP"/>
    <property type="match status" value="1"/>
</dbReference>
<evidence type="ECO:0000256" key="11">
    <source>
        <dbReference type="SAM" id="MobiDB-lite"/>
    </source>
</evidence>
<evidence type="ECO:0000259" key="12">
    <source>
        <dbReference type="PROSITE" id="PS50800"/>
    </source>
</evidence>
<dbReference type="FunFam" id="2.60.120.780:FF:000001">
    <property type="entry name" value="E3 SUMO-protein ligase PIAS2 isoform X1"/>
    <property type="match status" value="1"/>
</dbReference>
<feature type="compositionally biased region" description="Polar residues" evidence="11">
    <location>
        <begin position="101"/>
        <end position="116"/>
    </location>
</feature>
<proteinExistence type="inferred from homology"/>
<evidence type="ECO:0000256" key="3">
    <source>
        <dbReference type="ARBA" id="ARBA00005383"/>
    </source>
</evidence>
<feature type="region of interest" description="Disordered" evidence="11">
    <location>
        <begin position="424"/>
        <end position="450"/>
    </location>
</feature>
<dbReference type="Pfam" id="PF14324">
    <property type="entry name" value="PINIT"/>
    <property type="match status" value="1"/>
</dbReference>
<dbReference type="AlphaFoldDB" id="A0AAW2IGG0"/>
<feature type="domain" description="SP-RING-type" evidence="13">
    <location>
        <begin position="341"/>
        <end position="422"/>
    </location>
</feature>
<dbReference type="InterPro" id="IPR023321">
    <property type="entry name" value="PINIT"/>
</dbReference>
<dbReference type="GO" id="GO:0003712">
    <property type="term" value="F:transcription coregulator activity"/>
    <property type="evidence" value="ECO:0007669"/>
    <property type="project" value="TreeGrafter"/>
</dbReference>
<dbReference type="GO" id="GO:0006357">
    <property type="term" value="P:regulation of transcription by RNA polymerase II"/>
    <property type="evidence" value="ECO:0007669"/>
    <property type="project" value="TreeGrafter"/>
</dbReference>
<evidence type="ECO:0008006" key="16">
    <source>
        <dbReference type="Google" id="ProtNLM"/>
    </source>
</evidence>
<dbReference type="InterPro" id="IPR038654">
    <property type="entry name" value="PINIT_sf"/>
</dbReference>
<feature type="compositionally biased region" description="Polar residues" evidence="11">
    <location>
        <begin position="67"/>
        <end position="91"/>
    </location>
</feature>
<dbReference type="PANTHER" id="PTHR10782">
    <property type="entry name" value="ZINC FINGER MIZ DOMAIN-CONTAINING PROTEIN"/>
    <property type="match status" value="1"/>
</dbReference>
<feature type="region of interest" description="Disordered" evidence="11">
    <location>
        <begin position="67"/>
        <end position="116"/>
    </location>
</feature>
<dbReference type="InterPro" id="IPR003034">
    <property type="entry name" value="SAP_dom"/>
</dbReference>
<dbReference type="CDD" id="cd16790">
    <property type="entry name" value="SP-RING_PIAS"/>
    <property type="match status" value="1"/>
</dbReference>
<dbReference type="EMBL" id="JARGDH010000001">
    <property type="protein sequence ID" value="KAL0281289.1"/>
    <property type="molecule type" value="Genomic_DNA"/>
</dbReference>
<dbReference type="FunFam" id="3.30.40.10:FF:000247">
    <property type="entry name" value="Uncharacterized protein, isoform B"/>
    <property type="match status" value="1"/>
</dbReference>
<dbReference type="InterPro" id="IPR013083">
    <property type="entry name" value="Znf_RING/FYVE/PHD"/>
</dbReference>
<keyword evidence="9" id="KW-0539">Nucleus</keyword>
<comment type="similarity">
    <text evidence="3">Belongs to the PIAS family.</text>
</comment>
<evidence type="ECO:0000256" key="4">
    <source>
        <dbReference type="ARBA" id="ARBA00022679"/>
    </source>
</evidence>
<evidence type="ECO:0000256" key="2">
    <source>
        <dbReference type="ARBA" id="ARBA00004718"/>
    </source>
</evidence>
<dbReference type="Gene3D" id="2.60.120.780">
    <property type="entry name" value="PINIT domain"/>
    <property type="match status" value="1"/>
</dbReference>
<evidence type="ECO:0000256" key="6">
    <source>
        <dbReference type="ARBA" id="ARBA00022771"/>
    </source>
</evidence>
<sequence length="609" mass="67631">MADEEELKAMILSFRVSELHMLLSFAGRSRSGRKSELQARAIELLQIGSYPVILKIKNLYKSIQQLSNSGSGDSITQENENAQPDGNSCDTSTDRPEKENGTNLSQRNYGAQSYGQQSINQDRAADVYNSSIYQHSYALKPNSQMRASHYPVHPDVKLKKLPFYEVAAELLKPSSLVPLLDTRVQENTFVFHLTPQQATAIGLSRDLRSGSKADYSVQGQLRFCLLETTSEQEDCFPPGIMVKINNKVCQLPNPIPTNKIGVEPKRPPRPVNITHLMKISPTVGNTVHVQWTYDYTRRFVVAVYLVHKKTSEDLLNRLKAKGVRGADYTRGMIKDKLNEDADSEIATTSLRVSLICPLGKMRMRTPCRPSTCHHLQCFDASLFLQMNERKPTWTCPVCDKPALYDKLVIDGYFQEVLSSSKLPPEGNEIQLHSDGSWSSHTVKKEPTSVGDQMDSNIVKVESKVETVQVDVDDVKSVPEPKKDVPHSSKEVTSAKRKVEEIDLTVSDSDDEPLIIHKKKTESCFSEYSGNASPNPPESVISSGKNSPSVITLDSDSSSSISVPAHSPPRIQTPSPNDLLSTENSLPPSVENNMFPCKSPLNFAVDMPDV</sequence>
<evidence type="ECO:0000256" key="8">
    <source>
        <dbReference type="ARBA" id="ARBA00022833"/>
    </source>
</evidence>
<dbReference type="PROSITE" id="PS51044">
    <property type="entry name" value="ZF_SP_RING"/>
    <property type="match status" value="1"/>
</dbReference>
<dbReference type="InterPro" id="IPR036361">
    <property type="entry name" value="SAP_dom_sf"/>
</dbReference>